<dbReference type="PANTHER" id="PTHR10815:SF5">
    <property type="entry name" value="METHYLATED-DNA--PROTEIN-CYSTEINE METHYLTRANSFERASE"/>
    <property type="match status" value="1"/>
</dbReference>
<evidence type="ECO:0000256" key="2">
    <source>
        <dbReference type="ARBA" id="ARBA00022603"/>
    </source>
</evidence>
<dbReference type="NCBIfam" id="TIGR00589">
    <property type="entry name" value="ogt"/>
    <property type="match status" value="1"/>
</dbReference>
<feature type="compositionally biased region" description="Basic and acidic residues" evidence="7">
    <location>
        <begin position="538"/>
        <end position="552"/>
    </location>
</feature>
<dbReference type="EMBL" id="JAGQDE010000007">
    <property type="protein sequence ID" value="MBQ0959362.1"/>
    <property type="molecule type" value="Genomic_DNA"/>
</dbReference>
<protein>
    <submittedName>
        <fullName evidence="9">Methylated-DNA--[protein]-cysteine S-methyltransferase</fullName>
        <ecNumber evidence="9">2.1.1.63</ecNumber>
    </submittedName>
</protein>
<keyword evidence="5" id="KW-0234">DNA repair</keyword>
<feature type="compositionally biased region" description="Basic and acidic residues" evidence="7">
    <location>
        <begin position="441"/>
        <end position="456"/>
    </location>
</feature>
<dbReference type="Proteomes" id="UP000678374">
    <property type="component" value="Unassembled WGS sequence"/>
</dbReference>
<evidence type="ECO:0000313" key="9">
    <source>
        <dbReference type="EMBL" id="MBQ0959362.1"/>
    </source>
</evidence>
<organism evidence="9 10">
    <name type="scientific">Ideonella aquatica</name>
    <dbReference type="NCBI Taxonomy" id="2824119"/>
    <lineage>
        <taxon>Bacteria</taxon>
        <taxon>Pseudomonadati</taxon>
        <taxon>Pseudomonadota</taxon>
        <taxon>Betaproteobacteria</taxon>
        <taxon>Burkholderiales</taxon>
        <taxon>Sphaerotilaceae</taxon>
        <taxon>Ideonella</taxon>
    </lineage>
</organism>
<feature type="compositionally biased region" description="Basic residues" evidence="7">
    <location>
        <begin position="292"/>
        <end position="302"/>
    </location>
</feature>
<comment type="caution">
    <text evidence="9">The sequence shown here is derived from an EMBL/GenBank/DDBJ whole genome shotgun (WGS) entry which is preliminary data.</text>
</comment>
<dbReference type="GO" id="GO:0032259">
    <property type="term" value="P:methylation"/>
    <property type="evidence" value="ECO:0007669"/>
    <property type="project" value="UniProtKB-KW"/>
</dbReference>
<evidence type="ECO:0000256" key="7">
    <source>
        <dbReference type="SAM" id="MobiDB-lite"/>
    </source>
</evidence>
<dbReference type="AlphaFoldDB" id="A0A940YLV8"/>
<proteinExistence type="predicted"/>
<feature type="domain" description="Methylated-DNA-[protein]-cysteine S-methyltransferase DNA binding" evidence="8">
    <location>
        <begin position="663"/>
        <end position="744"/>
    </location>
</feature>
<evidence type="ECO:0000313" key="10">
    <source>
        <dbReference type="Proteomes" id="UP000678374"/>
    </source>
</evidence>
<dbReference type="PANTHER" id="PTHR10815">
    <property type="entry name" value="METHYLATED-DNA--PROTEIN-CYSTEINE METHYLTRANSFERASE"/>
    <property type="match status" value="1"/>
</dbReference>
<evidence type="ECO:0000259" key="8">
    <source>
        <dbReference type="Pfam" id="PF01035"/>
    </source>
</evidence>
<dbReference type="InterPro" id="IPR001497">
    <property type="entry name" value="MethylDNA_cys_MeTrfase_AS"/>
</dbReference>
<dbReference type="EC" id="2.1.1.63" evidence="9"/>
<feature type="compositionally biased region" description="Basic and acidic residues" evidence="7">
    <location>
        <begin position="164"/>
        <end position="173"/>
    </location>
</feature>
<keyword evidence="3 9" id="KW-0808">Transferase</keyword>
<dbReference type="InterPro" id="IPR036217">
    <property type="entry name" value="MethylDNA_cys_MeTrfase_DNAb"/>
</dbReference>
<sequence>MGISDHHLGVAHGCQGCGAVVPAAPCAVVEVDAIERVGPWGGVLADLGDDLAGKGGAGEGRPQLDPDVRAGSDRARINACDAREVVTDLQLDRHQATGVHGGLGFELRQDGRLDIPVHRVGWQLGGCRGPLQLGHHPARGHGREPGCRLGCCSGRWQGLLGQGRGDRRAENNGEHGNPPGCLVLPPGIHRGRRKVPGITAPALKPAKRSVWCALVECSDPVSPAEAVAASCGILALDRRPGPPPLLQQKVRHASCFLPPRPRPHPARHRRAVRRRPGPRRWQDHQAAGGLSARRRHRRHRPAAGRAPEGRTGRHRHRREQGRRRWPAGGTGAEGRTGRWHDAVPQPRPQHLDHSADDEDARLRSGQGLRAGGRLRHLRQRPGGLGRHAGQELHRVPGVAAWPAGRQGRGGRAGAGLGARVPGQGAGRAQQARPGGRALPRQRTDDGRHAGQPDRRRCGLGARLHREPQGWQAADGGGDRRQAPGRAARRAHLQGAGPRRLRGPALLRHLGAHRHAQGHAGPALGRAGQGGGQAGGTRSPDRDGPDGGPHEWRATGQDRGGLHRDLVEDHQGYWLPGTVIETGWVAFETPVGVCALAWDAQARLAGSLLPGDGLPARMRRRHGEGPASDVPAVAQTWITRLRAVMAGAADDLADIPLADEDAPEFHRRVWALARAIPPGRTRTYGELALDLGEPGAARAVGQALGANPFAPFVPCHRILAAQGGAGGFSAPGGTRTKLQLLTLEQARLTPHPDQPSLF</sequence>
<keyword evidence="10" id="KW-1185">Reference proteome</keyword>
<evidence type="ECO:0000256" key="4">
    <source>
        <dbReference type="ARBA" id="ARBA00022763"/>
    </source>
</evidence>
<dbReference type="Pfam" id="PF01035">
    <property type="entry name" value="DNA_binding_1"/>
    <property type="match status" value="1"/>
</dbReference>
<feature type="region of interest" description="Disordered" evidence="7">
    <location>
        <begin position="512"/>
        <end position="557"/>
    </location>
</feature>
<evidence type="ECO:0000256" key="5">
    <source>
        <dbReference type="ARBA" id="ARBA00023204"/>
    </source>
</evidence>
<dbReference type="Gene3D" id="1.10.10.10">
    <property type="entry name" value="Winged helix-like DNA-binding domain superfamily/Winged helix DNA-binding domain"/>
    <property type="match status" value="1"/>
</dbReference>
<reference evidence="9" key="1">
    <citation type="submission" date="2021-04" db="EMBL/GenBank/DDBJ databases">
        <title>The genome sequence of Ideonella sp. 4Y11.</title>
        <authorList>
            <person name="Liu Y."/>
        </authorList>
    </citation>
    <scope>NUCLEOTIDE SEQUENCE</scope>
    <source>
        <strain evidence="9">4Y11</strain>
    </source>
</reference>
<dbReference type="PROSITE" id="PS00374">
    <property type="entry name" value="MGMT"/>
    <property type="match status" value="1"/>
</dbReference>
<feature type="compositionally biased region" description="Basic residues" evidence="7">
    <location>
        <begin position="261"/>
        <end position="278"/>
    </location>
</feature>
<name>A0A940YLV8_9BURK</name>
<feature type="region of interest" description="Disordered" evidence="7">
    <location>
        <begin position="255"/>
        <end position="500"/>
    </location>
</feature>
<comment type="catalytic activity">
    <reaction evidence="6">
        <text>a 6-O-methyl-2'-deoxyguanosine in DNA + L-cysteinyl-[protein] = S-methyl-L-cysteinyl-[protein] + a 2'-deoxyguanosine in DNA</text>
        <dbReference type="Rhea" id="RHEA:24000"/>
        <dbReference type="Rhea" id="RHEA-COMP:10131"/>
        <dbReference type="Rhea" id="RHEA-COMP:10132"/>
        <dbReference type="Rhea" id="RHEA-COMP:11367"/>
        <dbReference type="Rhea" id="RHEA-COMP:11368"/>
        <dbReference type="ChEBI" id="CHEBI:29950"/>
        <dbReference type="ChEBI" id="CHEBI:82612"/>
        <dbReference type="ChEBI" id="CHEBI:85445"/>
        <dbReference type="ChEBI" id="CHEBI:85448"/>
        <dbReference type="EC" id="2.1.1.63"/>
    </reaction>
</comment>
<evidence type="ECO:0000256" key="1">
    <source>
        <dbReference type="ARBA" id="ARBA00001286"/>
    </source>
</evidence>
<evidence type="ECO:0000256" key="3">
    <source>
        <dbReference type="ARBA" id="ARBA00022679"/>
    </source>
</evidence>
<keyword evidence="4" id="KW-0227">DNA damage</keyword>
<dbReference type="CDD" id="cd06445">
    <property type="entry name" value="ATase"/>
    <property type="match status" value="1"/>
</dbReference>
<accession>A0A940YLV8</accession>
<dbReference type="InterPro" id="IPR014048">
    <property type="entry name" value="MethylDNA_cys_MeTrfase_DNA-bd"/>
</dbReference>
<dbReference type="GO" id="GO:0003908">
    <property type="term" value="F:methylated-DNA-[protein]-cysteine S-methyltransferase activity"/>
    <property type="evidence" value="ECO:0007669"/>
    <property type="project" value="UniProtKB-EC"/>
</dbReference>
<feature type="compositionally biased region" description="Basic residues" evidence="7">
    <location>
        <begin position="312"/>
        <end position="325"/>
    </location>
</feature>
<feature type="compositionally biased region" description="Gly residues" evidence="7">
    <location>
        <begin position="406"/>
        <end position="416"/>
    </location>
</feature>
<comment type="catalytic activity">
    <reaction evidence="1">
        <text>a 4-O-methyl-thymidine in DNA + L-cysteinyl-[protein] = a thymidine in DNA + S-methyl-L-cysteinyl-[protein]</text>
        <dbReference type="Rhea" id="RHEA:53428"/>
        <dbReference type="Rhea" id="RHEA-COMP:10131"/>
        <dbReference type="Rhea" id="RHEA-COMP:10132"/>
        <dbReference type="Rhea" id="RHEA-COMP:13555"/>
        <dbReference type="Rhea" id="RHEA-COMP:13556"/>
        <dbReference type="ChEBI" id="CHEBI:29950"/>
        <dbReference type="ChEBI" id="CHEBI:82612"/>
        <dbReference type="ChEBI" id="CHEBI:137386"/>
        <dbReference type="ChEBI" id="CHEBI:137387"/>
        <dbReference type="EC" id="2.1.1.63"/>
    </reaction>
</comment>
<feature type="region of interest" description="Disordered" evidence="7">
    <location>
        <begin position="163"/>
        <end position="186"/>
    </location>
</feature>
<gene>
    <name evidence="9" type="ORF">KAK06_10410</name>
</gene>
<feature type="compositionally biased region" description="Low complexity" evidence="7">
    <location>
        <begin position="417"/>
        <end position="437"/>
    </location>
</feature>
<dbReference type="SUPFAM" id="SSF46767">
    <property type="entry name" value="Methylated DNA-protein cysteine methyltransferase, C-terminal domain"/>
    <property type="match status" value="1"/>
</dbReference>
<evidence type="ECO:0000256" key="6">
    <source>
        <dbReference type="ARBA" id="ARBA00049348"/>
    </source>
</evidence>
<keyword evidence="2 9" id="KW-0489">Methyltransferase</keyword>
<dbReference type="GO" id="GO:0006281">
    <property type="term" value="P:DNA repair"/>
    <property type="evidence" value="ECO:0007669"/>
    <property type="project" value="UniProtKB-KW"/>
</dbReference>
<dbReference type="InterPro" id="IPR036388">
    <property type="entry name" value="WH-like_DNA-bd_sf"/>
</dbReference>